<keyword evidence="1" id="KW-0732">Signal</keyword>
<keyword evidence="3" id="KW-1185">Reference proteome</keyword>
<evidence type="ECO:0008006" key="4">
    <source>
        <dbReference type="Google" id="ProtNLM"/>
    </source>
</evidence>
<name>A0A7W6EX49_9SPHN</name>
<comment type="caution">
    <text evidence="2">The sequence shown here is derived from an EMBL/GenBank/DDBJ whole genome shotgun (WGS) entry which is preliminary data.</text>
</comment>
<dbReference type="EMBL" id="JACICY010000008">
    <property type="protein sequence ID" value="MBB3861886.1"/>
    <property type="molecule type" value="Genomic_DNA"/>
</dbReference>
<proteinExistence type="predicted"/>
<gene>
    <name evidence="2" type="ORF">GGQ88_003176</name>
</gene>
<reference evidence="2 3" key="1">
    <citation type="submission" date="2020-08" db="EMBL/GenBank/DDBJ databases">
        <title>Genomic Encyclopedia of Type Strains, Phase IV (KMG-IV): sequencing the most valuable type-strain genomes for metagenomic binning, comparative biology and taxonomic classification.</title>
        <authorList>
            <person name="Goeker M."/>
        </authorList>
    </citation>
    <scope>NUCLEOTIDE SEQUENCE [LARGE SCALE GENOMIC DNA]</scope>
    <source>
        <strain evidence="2 3">DSM 14552</strain>
    </source>
</reference>
<feature type="signal peptide" evidence="1">
    <location>
        <begin position="1"/>
        <end position="27"/>
    </location>
</feature>
<dbReference type="RefSeq" id="WP_246386098.1">
    <property type="nucleotide sequence ID" value="NZ_JACICY010000008.1"/>
</dbReference>
<sequence>MFRNIKFIASFALAAAMLGGVPTAASAADKEPPVTLNKCAASYGSVALVDGDTQGWTKYGLSSPRELIAALATESGCFTIHNTATGKPASFLMNVIAGDKEEVDKSIETAKGVAMEGLVRSGAASGLMRGLPGGASMLGMFGGLGGKKKVVAAGIKLISPSSGQTVASGAGEVKKTSISFGGAGGTIGAVANGATGAAYASSKDGQMLIEAFIKAFNAVSAQGPALASMAPAAAPAAAASASATTAVDTKMLGSPDAKSASLRTVRAGTALTTTGQRNGLFIEVQDSFGTKGWVSVEDLR</sequence>
<organism evidence="2 3">
    <name type="scientific">Novosphingobium hassiacum</name>
    <dbReference type="NCBI Taxonomy" id="173676"/>
    <lineage>
        <taxon>Bacteria</taxon>
        <taxon>Pseudomonadati</taxon>
        <taxon>Pseudomonadota</taxon>
        <taxon>Alphaproteobacteria</taxon>
        <taxon>Sphingomonadales</taxon>
        <taxon>Sphingomonadaceae</taxon>
        <taxon>Novosphingobium</taxon>
    </lineage>
</organism>
<protein>
    <recommendedName>
        <fullName evidence="4">SH3 domain-containing protein</fullName>
    </recommendedName>
</protein>
<evidence type="ECO:0000256" key="1">
    <source>
        <dbReference type="SAM" id="SignalP"/>
    </source>
</evidence>
<dbReference type="Proteomes" id="UP000562395">
    <property type="component" value="Unassembled WGS sequence"/>
</dbReference>
<feature type="chain" id="PRO_5031388865" description="SH3 domain-containing protein" evidence="1">
    <location>
        <begin position="28"/>
        <end position="300"/>
    </location>
</feature>
<evidence type="ECO:0000313" key="3">
    <source>
        <dbReference type="Proteomes" id="UP000562395"/>
    </source>
</evidence>
<evidence type="ECO:0000313" key="2">
    <source>
        <dbReference type="EMBL" id="MBB3861886.1"/>
    </source>
</evidence>
<accession>A0A7W6EX49</accession>
<dbReference type="AlphaFoldDB" id="A0A7W6EX49"/>